<dbReference type="Pfam" id="PF00210">
    <property type="entry name" value="Ferritin"/>
    <property type="match status" value="1"/>
</dbReference>
<comment type="caution">
    <text evidence="5">The sequence shown here is derived from an EMBL/GenBank/DDBJ whole genome shotgun (WGS) entry which is preliminary data.</text>
</comment>
<reference evidence="5 6" key="1">
    <citation type="submission" date="2020-08" db="EMBL/GenBank/DDBJ databases">
        <title>Genomic Encyclopedia of Type Strains, Phase III (KMG-III): the genomes of soil and plant-associated and newly described type strains.</title>
        <authorList>
            <person name="Whitman W."/>
        </authorList>
    </citation>
    <scope>NUCLEOTIDE SEQUENCE [LARGE SCALE GENOMIC DNA]</scope>
    <source>
        <strain evidence="5 6">CECT 8571</strain>
    </source>
</reference>
<dbReference type="InterPro" id="IPR009078">
    <property type="entry name" value="Ferritin-like_SF"/>
</dbReference>
<dbReference type="InterPro" id="IPR023188">
    <property type="entry name" value="DPS_DNA-bd_CS"/>
</dbReference>
<dbReference type="CDD" id="cd01043">
    <property type="entry name" value="DPS"/>
    <property type="match status" value="1"/>
</dbReference>
<dbReference type="GO" id="GO:0016722">
    <property type="term" value="F:oxidoreductase activity, acting on metal ions"/>
    <property type="evidence" value="ECO:0007669"/>
    <property type="project" value="InterPro"/>
</dbReference>
<name>A0A839USI6_9GAMM</name>
<dbReference type="PRINTS" id="PR01346">
    <property type="entry name" value="HELNAPAPROT"/>
</dbReference>
<evidence type="ECO:0000313" key="6">
    <source>
        <dbReference type="Proteomes" id="UP000559987"/>
    </source>
</evidence>
<keyword evidence="5" id="KW-0238">DNA-binding</keyword>
<dbReference type="GO" id="GO:0003677">
    <property type="term" value="F:DNA binding"/>
    <property type="evidence" value="ECO:0007669"/>
    <property type="project" value="UniProtKB-KW"/>
</dbReference>
<dbReference type="PANTHER" id="PTHR42932:SF3">
    <property type="entry name" value="DNA PROTECTION DURING STARVATION PROTEIN"/>
    <property type="match status" value="1"/>
</dbReference>
<dbReference type="PROSITE" id="PS00819">
    <property type="entry name" value="DPS_2"/>
    <property type="match status" value="1"/>
</dbReference>
<comment type="similarity">
    <text evidence="1 2">Belongs to the Dps family.</text>
</comment>
<accession>A0A839USI6</accession>
<feature type="region of interest" description="Disordered" evidence="3">
    <location>
        <begin position="1"/>
        <end position="21"/>
    </location>
</feature>
<dbReference type="AlphaFoldDB" id="A0A839USI6"/>
<sequence>MSTATLLSTKPKEQNTENGIERADRSELAKFLSKALADTFLLNLKTLNFHWNVVGPLFYSLHKLTEEQYQDLTGAIDVIAERIRALGFVAPGSLTAFAKLTDIIEENGKPSAEQMIQQLADDNERCARSLRIAVSAAEELEDVKTADLLTERIGQHEENAWMLRAILAA</sequence>
<dbReference type="PIRSF" id="PIRSF005900">
    <property type="entry name" value="Dps"/>
    <property type="match status" value="1"/>
</dbReference>
<dbReference type="Proteomes" id="UP000559987">
    <property type="component" value="Unassembled WGS sequence"/>
</dbReference>
<protein>
    <submittedName>
        <fullName evidence="5">Starvation-inducible DNA-binding protein</fullName>
    </submittedName>
</protein>
<dbReference type="RefSeq" id="WP_183910900.1">
    <property type="nucleotide sequence ID" value="NZ_JACHXZ010000003.1"/>
</dbReference>
<proteinExistence type="inferred from homology"/>
<evidence type="ECO:0000259" key="4">
    <source>
        <dbReference type="Pfam" id="PF00210"/>
    </source>
</evidence>
<dbReference type="PANTHER" id="PTHR42932">
    <property type="entry name" value="GENERAL STRESS PROTEIN 20U"/>
    <property type="match status" value="1"/>
</dbReference>
<feature type="domain" description="Ferritin/DPS" evidence="4">
    <location>
        <begin position="30"/>
        <end position="168"/>
    </location>
</feature>
<dbReference type="Gene3D" id="1.20.1260.10">
    <property type="match status" value="1"/>
</dbReference>
<dbReference type="InterPro" id="IPR008331">
    <property type="entry name" value="Ferritin_DPS_dom"/>
</dbReference>
<dbReference type="GO" id="GO:0008199">
    <property type="term" value="F:ferric iron binding"/>
    <property type="evidence" value="ECO:0007669"/>
    <property type="project" value="InterPro"/>
</dbReference>
<evidence type="ECO:0000256" key="2">
    <source>
        <dbReference type="RuleBase" id="RU003875"/>
    </source>
</evidence>
<keyword evidence="6" id="KW-1185">Reference proteome</keyword>
<dbReference type="InterPro" id="IPR012347">
    <property type="entry name" value="Ferritin-like"/>
</dbReference>
<dbReference type="EMBL" id="JACHXZ010000003">
    <property type="protein sequence ID" value="MBB3169430.1"/>
    <property type="molecule type" value="Genomic_DNA"/>
</dbReference>
<evidence type="ECO:0000256" key="1">
    <source>
        <dbReference type="ARBA" id="ARBA00009497"/>
    </source>
</evidence>
<gene>
    <name evidence="5" type="ORF">FHS30_002638</name>
</gene>
<feature type="compositionally biased region" description="Basic and acidic residues" evidence="3">
    <location>
        <begin position="10"/>
        <end position="21"/>
    </location>
</feature>
<evidence type="ECO:0000313" key="5">
    <source>
        <dbReference type="EMBL" id="MBB3169430.1"/>
    </source>
</evidence>
<organism evidence="5 6">
    <name type="scientific">Simiduia aestuariiviva</name>
    <dbReference type="NCBI Taxonomy" id="1510459"/>
    <lineage>
        <taxon>Bacteria</taxon>
        <taxon>Pseudomonadati</taxon>
        <taxon>Pseudomonadota</taxon>
        <taxon>Gammaproteobacteria</taxon>
        <taxon>Cellvibrionales</taxon>
        <taxon>Cellvibrionaceae</taxon>
        <taxon>Simiduia</taxon>
    </lineage>
</organism>
<dbReference type="InterPro" id="IPR002177">
    <property type="entry name" value="DPS_DNA-bd"/>
</dbReference>
<evidence type="ECO:0000256" key="3">
    <source>
        <dbReference type="SAM" id="MobiDB-lite"/>
    </source>
</evidence>
<dbReference type="PROSITE" id="PS00818">
    <property type="entry name" value="DPS_1"/>
    <property type="match status" value="1"/>
</dbReference>
<dbReference type="SUPFAM" id="SSF47240">
    <property type="entry name" value="Ferritin-like"/>
    <property type="match status" value="1"/>
</dbReference>